<dbReference type="NCBIfam" id="TIGR01571">
    <property type="entry name" value="A_thal_Cys_rich"/>
    <property type="match status" value="1"/>
</dbReference>
<dbReference type="Proteomes" id="UP001497457">
    <property type="component" value="Chromosome 16b"/>
</dbReference>
<feature type="compositionally biased region" description="Polar residues" evidence="5">
    <location>
        <begin position="225"/>
        <end position="234"/>
    </location>
</feature>
<evidence type="ECO:0000256" key="4">
    <source>
        <dbReference type="ARBA" id="ARBA00023136"/>
    </source>
</evidence>
<feature type="compositionally biased region" description="Basic and acidic residues" evidence="5">
    <location>
        <begin position="237"/>
        <end position="251"/>
    </location>
</feature>
<sequence length="251" mass="27050">MASAEGDRPGQYVKLRKEEKEGDAPAAGTETEDIRPGELNQPVRVPELEAQTCGACRQVLPPDFRPPVDESWSTGIFGCAEDCESCWTGLLCPCVLFGRNVEAVSGVPWTEPCTFHAVCIEGGIALAILTAAFHGVTSPVVSCLIGEGLLCGWMLCTAGTSLSRENLQKKYHLMNSPCNSWLVHCTLHWCAICQEHRESKAHLPAQPVTPATIVKPPLVQEMSMSEIPSSTTAPENEASKTGHDNVEVVPL</sequence>
<evidence type="ECO:0000256" key="2">
    <source>
        <dbReference type="ARBA" id="ARBA00022692"/>
    </source>
</evidence>
<evidence type="ECO:0008006" key="8">
    <source>
        <dbReference type="Google" id="ProtNLM"/>
    </source>
</evidence>
<dbReference type="PANTHER" id="PTHR15907">
    <property type="entry name" value="DUF614 FAMILY PROTEIN-RELATED"/>
    <property type="match status" value="1"/>
</dbReference>
<proteinExistence type="predicted"/>
<protein>
    <recommendedName>
        <fullName evidence="8">Cell number regulator 6</fullName>
    </recommendedName>
</protein>
<dbReference type="Pfam" id="PF04749">
    <property type="entry name" value="PLAC8"/>
    <property type="match status" value="1"/>
</dbReference>
<accession>A0ABC8YD78</accession>
<dbReference type="GO" id="GO:0016020">
    <property type="term" value="C:membrane"/>
    <property type="evidence" value="ECO:0007669"/>
    <property type="project" value="UniProtKB-SubCell"/>
</dbReference>
<dbReference type="EMBL" id="OZ075126">
    <property type="protein sequence ID" value="CAL4940608.1"/>
    <property type="molecule type" value="Genomic_DNA"/>
</dbReference>
<feature type="region of interest" description="Disordered" evidence="5">
    <location>
        <begin position="225"/>
        <end position="251"/>
    </location>
</feature>
<evidence type="ECO:0000313" key="7">
    <source>
        <dbReference type="Proteomes" id="UP001497457"/>
    </source>
</evidence>
<evidence type="ECO:0000256" key="1">
    <source>
        <dbReference type="ARBA" id="ARBA00004370"/>
    </source>
</evidence>
<dbReference type="AlphaFoldDB" id="A0ABC8YD78"/>
<dbReference type="InterPro" id="IPR006461">
    <property type="entry name" value="PLAC_motif_containing"/>
</dbReference>
<gene>
    <name evidence="6" type="ORF">URODEC1_LOCUS32618</name>
</gene>
<evidence type="ECO:0000256" key="3">
    <source>
        <dbReference type="ARBA" id="ARBA00022989"/>
    </source>
</evidence>
<feature type="region of interest" description="Disordered" evidence="5">
    <location>
        <begin position="1"/>
        <end position="38"/>
    </location>
</feature>
<keyword evidence="3" id="KW-1133">Transmembrane helix</keyword>
<keyword evidence="7" id="KW-1185">Reference proteome</keyword>
<name>A0ABC8YD78_9POAL</name>
<keyword evidence="4" id="KW-0472">Membrane</keyword>
<keyword evidence="2" id="KW-0812">Transmembrane</keyword>
<evidence type="ECO:0000313" key="6">
    <source>
        <dbReference type="EMBL" id="CAL4940608.1"/>
    </source>
</evidence>
<organism evidence="6 7">
    <name type="scientific">Urochloa decumbens</name>
    <dbReference type="NCBI Taxonomy" id="240449"/>
    <lineage>
        <taxon>Eukaryota</taxon>
        <taxon>Viridiplantae</taxon>
        <taxon>Streptophyta</taxon>
        <taxon>Embryophyta</taxon>
        <taxon>Tracheophyta</taxon>
        <taxon>Spermatophyta</taxon>
        <taxon>Magnoliopsida</taxon>
        <taxon>Liliopsida</taxon>
        <taxon>Poales</taxon>
        <taxon>Poaceae</taxon>
        <taxon>PACMAD clade</taxon>
        <taxon>Panicoideae</taxon>
        <taxon>Panicodae</taxon>
        <taxon>Paniceae</taxon>
        <taxon>Melinidinae</taxon>
        <taxon>Urochloa</taxon>
    </lineage>
</organism>
<reference evidence="6" key="1">
    <citation type="submission" date="2024-10" db="EMBL/GenBank/DDBJ databases">
        <authorList>
            <person name="Ryan C."/>
        </authorList>
    </citation>
    <scope>NUCLEOTIDE SEQUENCE [LARGE SCALE GENOMIC DNA]</scope>
</reference>
<comment type="subcellular location">
    <subcellularLocation>
        <location evidence="1">Membrane</location>
    </subcellularLocation>
</comment>
<evidence type="ECO:0000256" key="5">
    <source>
        <dbReference type="SAM" id="MobiDB-lite"/>
    </source>
</evidence>